<organism evidence="2 3">
    <name type="scientific">Trichoderma lentiforme</name>
    <dbReference type="NCBI Taxonomy" id="1567552"/>
    <lineage>
        <taxon>Eukaryota</taxon>
        <taxon>Fungi</taxon>
        <taxon>Dikarya</taxon>
        <taxon>Ascomycota</taxon>
        <taxon>Pezizomycotina</taxon>
        <taxon>Sordariomycetes</taxon>
        <taxon>Hypocreomycetidae</taxon>
        <taxon>Hypocreales</taxon>
        <taxon>Hypocreaceae</taxon>
        <taxon>Trichoderma</taxon>
    </lineage>
</organism>
<evidence type="ECO:0000313" key="2">
    <source>
        <dbReference type="EMBL" id="KAF3075555.1"/>
    </source>
</evidence>
<evidence type="ECO:0000256" key="1">
    <source>
        <dbReference type="SAM" id="MobiDB-lite"/>
    </source>
</evidence>
<dbReference type="Proteomes" id="UP000801864">
    <property type="component" value="Unassembled WGS sequence"/>
</dbReference>
<feature type="region of interest" description="Disordered" evidence="1">
    <location>
        <begin position="44"/>
        <end position="104"/>
    </location>
</feature>
<dbReference type="AlphaFoldDB" id="A0A9P5CFF6"/>
<dbReference type="EMBL" id="QLNT01000003">
    <property type="protein sequence ID" value="KAF3075555.1"/>
    <property type="molecule type" value="Genomic_DNA"/>
</dbReference>
<reference evidence="2 3" key="1">
    <citation type="submission" date="2018-06" db="EMBL/GenBank/DDBJ databases">
        <title>Genome analysis of cellulolytic fungus Trichoderma lentiforme CFAM-422.</title>
        <authorList>
            <person name="Steindorff A.S."/>
            <person name="Formighieri E.F."/>
            <person name="Midorikawa G.E.O."/>
            <person name="Tamietti M.S."/>
            <person name="Ramos E.Z."/>
            <person name="Silva A.S."/>
            <person name="Bon E.P.S."/>
            <person name="Mendes T.D."/>
            <person name="Damaso M.C.T."/>
            <person name="Favaro L.C.L."/>
        </authorList>
    </citation>
    <scope>NUCLEOTIDE SEQUENCE [LARGE SCALE GENOMIC DNA]</scope>
    <source>
        <strain evidence="2 3">CFAM-422</strain>
    </source>
</reference>
<feature type="compositionally biased region" description="Polar residues" evidence="1">
    <location>
        <begin position="44"/>
        <end position="58"/>
    </location>
</feature>
<sequence length="140" mass="15065">MAFHGETLVVKTLHHHLTITITITTSHSSLPQMLYTIDAKPPSSTLLRSRHLQNNFPEQRQADVPPPSPPPPKNPRPPGDTPTTPLAASAPARPAIPDNRLLSPLKVGFGPIRAAGPKGEGEGKGIGKDTCNLSRIRTWL</sequence>
<name>A0A9P5CFF6_9HYPO</name>
<feature type="compositionally biased region" description="Low complexity" evidence="1">
    <location>
        <begin position="81"/>
        <end position="97"/>
    </location>
</feature>
<evidence type="ECO:0000313" key="3">
    <source>
        <dbReference type="Proteomes" id="UP000801864"/>
    </source>
</evidence>
<keyword evidence="3" id="KW-1185">Reference proteome</keyword>
<comment type="caution">
    <text evidence="2">The sequence shown here is derived from an EMBL/GenBank/DDBJ whole genome shotgun (WGS) entry which is preliminary data.</text>
</comment>
<protein>
    <submittedName>
        <fullName evidence="2">Uncharacterized protein</fullName>
    </submittedName>
</protein>
<feature type="compositionally biased region" description="Pro residues" evidence="1">
    <location>
        <begin position="64"/>
        <end position="80"/>
    </location>
</feature>
<accession>A0A9P5CFF6</accession>
<gene>
    <name evidence="2" type="ORF">CFAM422_002367</name>
</gene>
<proteinExistence type="predicted"/>